<evidence type="ECO:0000313" key="16">
    <source>
        <dbReference type="WBParaSite" id="maker-uti_cns_0007534-snap-gene-0.2-mRNA-1"/>
    </source>
</evidence>
<evidence type="ECO:0000256" key="13">
    <source>
        <dbReference type="SAM" id="MobiDB-lite"/>
    </source>
</evidence>
<protein>
    <recommendedName>
        <fullName evidence="11">Coatomer subunit delta</fullName>
    </recommendedName>
</protein>
<dbReference type="GO" id="GO:0051645">
    <property type="term" value="P:Golgi localization"/>
    <property type="evidence" value="ECO:0007669"/>
    <property type="project" value="TreeGrafter"/>
</dbReference>
<dbReference type="GO" id="GO:0006888">
    <property type="term" value="P:endoplasmic reticulum to Golgi vesicle-mediated transport"/>
    <property type="evidence" value="ECO:0007669"/>
    <property type="project" value="TreeGrafter"/>
</dbReference>
<evidence type="ECO:0000256" key="4">
    <source>
        <dbReference type="ARBA" id="ARBA00022448"/>
    </source>
</evidence>
<dbReference type="Gene3D" id="2.60.40.1170">
    <property type="entry name" value="Mu homology domain, subdomain B"/>
    <property type="match status" value="2"/>
</dbReference>
<dbReference type="GO" id="GO:0015031">
    <property type="term" value="P:protein transport"/>
    <property type="evidence" value="ECO:0007669"/>
    <property type="project" value="UniProtKB-KW"/>
</dbReference>
<dbReference type="InterPro" id="IPR022775">
    <property type="entry name" value="AP_mu_sigma_su"/>
</dbReference>
<dbReference type="CDD" id="cd14830">
    <property type="entry name" value="Delta_COP_N"/>
    <property type="match status" value="1"/>
</dbReference>
<proteinExistence type="inferred from homology"/>
<feature type="region of interest" description="Disordered" evidence="13">
    <location>
        <begin position="448"/>
        <end position="470"/>
    </location>
</feature>
<comment type="subcellular location">
    <subcellularLocation>
        <location evidence="11">Cytoplasm</location>
    </subcellularLocation>
    <subcellularLocation>
        <location evidence="1 11">Golgi apparatus membrane</location>
        <topology evidence="1 11">Peripheral membrane protein</topology>
        <orientation evidence="1 11">Cytoplasmic side</orientation>
    </subcellularLocation>
    <subcellularLocation>
        <location evidence="11">Cytoplasmic vesicle</location>
        <location evidence="11">COPI-coated vesicle membrane</location>
        <topology evidence="11">Peripheral membrane protein</topology>
        <orientation evidence="11">Cytoplasmic side</orientation>
    </subcellularLocation>
</comment>
<evidence type="ECO:0000256" key="3">
    <source>
        <dbReference type="ARBA" id="ARBA00011775"/>
    </source>
</evidence>
<dbReference type="GO" id="GO:0030126">
    <property type="term" value="C:COPI vesicle coat"/>
    <property type="evidence" value="ECO:0007669"/>
    <property type="project" value="UniProtKB-UniRule"/>
</dbReference>
<feature type="compositionally biased region" description="Low complexity" evidence="13">
    <location>
        <begin position="1226"/>
        <end position="1239"/>
    </location>
</feature>
<dbReference type="PANTHER" id="PTHR10121">
    <property type="entry name" value="COATOMER SUBUNIT DELTA"/>
    <property type="match status" value="1"/>
</dbReference>
<evidence type="ECO:0000256" key="8">
    <source>
        <dbReference type="ARBA" id="ARBA00023034"/>
    </source>
</evidence>
<feature type="region of interest" description="Disordered" evidence="13">
    <location>
        <begin position="1114"/>
        <end position="1168"/>
    </location>
</feature>
<dbReference type="GO" id="GO:0000139">
    <property type="term" value="C:Golgi membrane"/>
    <property type="evidence" value="ECO:0007669"/>
    <property type="project" value="UniProtKB-SubCell"/>
</dbReference>
<dbReference type="CDD" id="cd09254">
    <property type="entry name" value="AP_delta-COPI_MHD"/>
    <property type="match status" value="1"/>
</dbReference>
<comment type="subunit">
    <text evidence="3 11">Oligomeric complex that consists of at least the alpha, beta, beta', gamma, delta, epsilon and zeta subunits.</text>
</comment>
<dbReference type="Gene3D" id="3.30.450.60">
    <property type="match status" value="1"/>
</dbReference>
<dbReference type="Proteomes" id="UP000095280">
    <property type="component" value="Unplaced"/>
</dbReference>
<dbReference type="SUPFAM" id="SSF49447">
    <property type="entry name" value="Second domain of Mu2 adaptin subunit (ap50) of ap2 adaptor"/>
    <property type="match status" value="1"/>
</dbReference>
<keyword evidence="8 11" id="KW-0333">Golgi apparatus</keyword>
<dbReference type="PANTHER" id="PTHR10121:SF0">
    <property type="entry name" value="COATOMER SUBUNIT DELTA"/>
    <property type="match status" value="1"/>
</dbReference>
<keyword evidence="9 11" id="KW-0472">Membrane</keyword>
<accession>A0A1I8HS79</accession>
<dbReference type="WBParaSite" id="maker-uti_cns_0007534-snap-gene-0.2-mRNA-1">
    <property type="protein sequence ID" value="maker-uti_cns_0007534-snap-gene-0.2-mRNA-1"/>
    <property type="gene ID" value="maker-uti_cns_0007534-snap-gene-0.2"/>
</dbReference>
<keyword evidence="10" id="KW-0968">Cytoplasmic vesicle</keyword>
<feature type="compositionally biased region" description="Polar residues" evidence="13">
    <location>
        <begin position="1038"/>
        <end position="1049"/>
    </location>
</feature>
<evidence type="ECO:0000256" key="2">
    <source>
        <dbReference type="ARBA" id="ARBA00010516"/>
    </source>
</evidence>
<evidence type="ECO:0000313" key="15">
    <source>
        <dbReference type="Proteomes" id="UP000095280"/>
    </source>
</evidence>
<evidence type="ECO:0000256" key="7">
    <source>
        <dbReference type="ARBA" id="ARBA00022927"/>
    </source>
</evidence>
<dbReference type="InterPro" id="IPR036168">
    <property type="entry name" value="AP2_Mu_C_sf"/>
</dbReference>
<feature type="region of interest" description="Disordered" evidence="13">
    <location>
        <begin position="1226"/>
        <end position="1247"/>
    </location>
</feature>
<organism evidence="15 16">
    <name type="scientific">Macrostomum lignano</name>
    <dbReference type="NCBI Taxonomy" id="282301"/>
    <lineage>
        <taxon>Eukaryota</taxon>
        <taxon>Metazoa</taxon>
        <taxon>Spiralia</taxon>
        <taxon>Lophotrochozoa</taxon>
        <taxon>Platyhelminthes</taxon>
        <taxon>Rhabditophora</taxon>
        <taxon>Macrostomorpha</taxon>
        <taxon>Macrostomida</taxon>
        <taxon>Macrostomidae</taxon>
        <taxon>Macrostomum</taxon>
    </lineage>
</organism>
<feature type="region of interest" description="Disordered" evidence="13">
    <location>
        <begin position="1038"/>
        <end position="1077"/>
    </location>
</feature>
<feature type="compositionally biased region" description="Basic residues" evidence="13">
    <location>
        <begin position="1127"/>
        <end position="1138"/>
    </location>
</feature>
<dbReference type="GO" id="GO:0006890">
    <property type="term" value="P:retrograde vesicle-mediated transport, Golgi to endoplasmic reticulum"/>
    <property type="evidence" value="ECO:0007669"/>
    <property type="project" value="UniProtKB-UniRule"/>
</dbReference>
<dbReference type="InterPro" id="IPR027059">
    <property type="entry name" value="Coatomer_dsu"/>
</dbReference>
<feature type="coiled-coil region" evidence="12">
    <location>
        <begin position="385"/>
        <end position="412"/>
    </location>
</feature>
<dbReference type="Pfam" id="PF00928">
    <property type="entry name" value="Adap_comp_sub"/>
    <property type="match status" value="1"/>
</dbReference>
<evidence type="ECO:0000256" key="6">
    <source>
        <dbReference type="ARBA" id="ARBA00022892"/>
    </source>
</evidence>
<feature type="compositionally biased region" description="Acidic residues" evidence="13">
    <location>
        <begin position="1151"/>
        <end position="1160"/>
    </location>
</feature>
<dbReference type="SUPFAM" id="SSF64356">
    <property type="entry name" value="SNARE-like"/>
    <property type="match status" value="1"/>
</dbReference>
<dbReference type="FunFam" id="3.30.450.60:FF:000003">
    <property type="entry name" value="Coatomer subunit delta"/>
    <property type="match status" value="1"/>
</dbReference>
<dbReference type="InterPro" id="IPR028565">
    <property type="entry name" value="MHD"/>
</dbReference>
<keyword evidence="6 11" id="KW-0931">ER-Golgi transport</keyword>
<sequence length="1367" mass="146008">RVRYKCPRTVSSDSRDKRSSTLDHDSFSTAIDSIDEELVSAVQQPHLVHGEDHQDEAASRHHAAVDQASAALDRVQHRPEAEAQQGAGRDAVAGAPASMVRHDEPLGADGALNVQPASAARIDGLVEECAGQAGHVQVAVRAAAGQLPPADDARPVIKLQADAGVGSGAAAVQVEVAGPEGLAQLAELLEPPGTTQVRVRVRLLEPVETPSCCHRGSADRWLPRIDHVESAPLLLQEVLLAAAVCNKSGKTLISRQFVEMTRSRIEGLLAAFPKLMSTDKQHTFIETESVRYVYQPLEKLYVLLLTTKASNILEDLETLRLFARVIPEYSSGMEEKDLLDNAFQLIFAFDEIVALGYRESVNLAQIKTFTEMDSHEEKVFLAVRVAQEKEAKAAMRAKAKELTLKNKEMRRAGGGGGGGRMAAFGGGGGMGGGSGVGGGGYVDTTPTLTSTMPEPNRARPAAQAAGGGKAMKLGSRAKQVDYFVDQLKEEGEQLVDTPAGGLGAGRAGSSAAAAAAAAMPAAQREAVHLRLEEKFNCEAGRGGGVSNLELTGLLHITCANEDAVRLHLVQASGPRARAVQVQTHPNIDKKVFQTNSWIQMKAAGRGFPVNQEANVVKWRMAGDDEALLPLTINCWPNQAPSGSYEVTVEYELIPGTPRLENVLISIPLPQGAQTKVNQCDGDYRVDARKSLLEWSLPLIDPEENPTGNLDLLVGGGGASEDSFFPVGVMFTSQQSLVGIDVDKVVRLEGDSPVKFSVDRRLVADNFREKEALLTIVLVCVDGLTHLTQAQRCFLRQRDCRYRRRQHQQSLARQSEPVGAGFDAASSSSGVVTADSASVLACMASSTEPLALMTSPSSRMASLAAAACSSSSRRTSSVFMVRKRSTMRFMAELTTWLNNAAPAASTRVPMLIDTTIRFVCDTSVFLHRNSRFRLRRMNVIRAFRRSPIDCKKPADCYFSAAKSAAGSPASSAIDSGNTAAAAAAEQRNLLGEQEEGKNREKGEPTDCSQTLVSQAFRHHPDAVGTPGRRDAVIIPTSRSRQPVANMSDFTQPGGGRGQSSRKKWQLTSADTARPRQAATRLKSRLLSAALRHSWWNRDSGEPALARVTMVTNLKRDPALGSSGPGGRRPGRHRLSRPAARRPAPAQLTDWELPTDEAEEDAGGSAVPSVGILGESSAIDQRQQASEGSSIALPADGDRGTIIAASSGSASASIAWAAASVRALCSSSLTSRPSPSSSVSPPLTPADSDEAQLATVADRRCPEQCQLSSEAQHSRTHLVRHLLDTVQSPHMIQGVNRRTQAAVQTEDGVLNQSSQRQVVEQIGEIFPHVGVAVFAQAFVIEAVHLGDLPGLVVATQDGDSVAIANLQRH</sequence>
<evidence type="ECO:0000256" key="12">
    <source>
        <dbReference type="SAM" id="Coils"/>
    </source>
</evidence>
<keyword evidence="7 11" id="KW-0653">Protein transport</keyword>
<keyword evidence="4 11" id="KW-0813">Transport</keyword>
<dbReference type="PROSITE" id="PS51072">
    <property type="entry name" value="MHD"/>
    <property type="match status" value="1"/>
</dbReference>
<evidence type="ECO:0000256" key="5">
    <source>
        <dbReference type="ARBA" id="ARBA00022490"/>
    </source>
</evidence>
<evidence type="ECO:0000256" key="9">
    <source>
        <dbReference type="ARBA" id="ARBA00023136"/>
    </source>
</evidence>
<evidence type="ECO:0000256" key="10">
    <source>
        <dbReference type="ARBA" id="ARBA00023329"/>
    </source>
</evidence>
<feature type="domain" description="MHD" evidence="14">
    <location>
        <begin position="524"/>
        <end position="769"/>
    </location>
</feature>
<evidence type="ECO:0000256" key="1">
    <source>
        <dbReference type="ARBA" id="ARBA00004255"/>
    </source>
</evidence>
<reference evidence="16" key="1">
    <citation type="submission" date="2016-11" db="UniProtKB">
        <authorList>
            <consortium name="WormBaseParasite"/>
        </authorList>
    </citation>
    <scope>IDENTIFICATION</scope>
</reference>
<dbReference type="Pfam" id="PF01217">
    <property type="entry name" value="Clat_adaptor_s"/>
    <property type="match status" value="1"/>
</dbReference>
<keyword evidence="12" id="KW-0175">Coiled coil</keyword>
<comment type="similarity">
    <text evidence="2 11">Belongs to the adaptor complexes medium subunit family. Delta-COP subfamily.</text>
</comment>
<keyword evidence="15" id="KW-1185">Reference proteome</keyword>
<comment type="function">
    <text evidence="11">The coatomer is a cytosolic protein complex that binds to dilysine motifs and reversibly associates with Golgi non-clathrin-coated vesicles, which further mediate biosynthetic protein transport from the ER, via the Golgi up to the trans Golgi network.</text>
</comment>
<evidence type="ECO:0000259" key="14">
    <source>
        <dbReference type="PROSITE" id="PS51072"/>
    </source>
</evidence>
<name>A0A1I8HS79_9PLAT</name>
<feature type="compositionally biased region" description="Basic and acidic residues" evidence="13">
    <location>
        <begin position="13"/>
        <end position="23"/>
    </location>
</feature>
<feature type="region of interest" description="Disordered" evidence="13">
    <location>
        <begin position="1"/>
        <end position="23"/>
    </location>
</feature>
<evidence type="ECO:0000256" key="11">
    <source>
        <dbReference type="RuleBase" id="RU366052"/>
    </source>
</evidence>
<keyword evidence="5 11" id="KW-0963">Cytoplasm</keyword>
<dbReference type="InterPro" id="IPR011012">
    <property type="entry name" value="Longin-like_dom_sf"/>
</dbReference>